<dbReference type="EMBL" id="CAJNOC010003331">
    <property type="protein sequence ID" value="CAF0978026.1"/>
    <property type="molecule type" value="Genomic_DNA"/>
</dbReference>
<gene>
    <name evidence="3" type="ORF">OXX778_LOCUS15271</name>
</gene>
<dbReference type="InterPro" id="IPR013783">
    <property type="entry name" value="Ig-like_fold"/>
</dbReference>
<dbReference type="PANTHER" id="PTHR24169:SF25">
    <property type="entry name" value="DORSAL-RELATED IMMUNITY FACTOR DIF-RELATED"/>
    <property type="match status" value="1"/>
</dbReference>
<dbReference type="InterPro" id="IPR008967">
    <property type="entry name" value="p53-like_TF_DNA-bd_sf"/>
</dbReference>
<dbReference type="InterPro" id="IPR032397">
    <property type="entry name" value="RHD_dimer"/>
</dbReference>
<evidence type="ECO:0000313" key="3">
    <source>
        <dbReference type="EMBL" id="CAF0978026.1"/>
    </source>
</evidence>
<dbReference type="InterPro" id="IPR000451">
    <property type="entry name" value="NFkB/Dor"/>
</dbReference>
<dbReference type="InterPro" id="IPR011539">
    <property type="entry name" value="RHD_DNA_bind_dom"/>
</dbReference>
<sequence length="506" mass="58087">MSNNTPTASNTARPIPYAKIVYEPSSVYRMRYEAENRNTYLFAENENMNNDQSLATSFETKLKNIGRKKNQNTDGLYPRVQIVNGQGPATLIVSCVNKSEPYHVHPHKLVGEYCKSGVAVLNISKGETHFDLAGVSIQFTKKSDIEKSIQELKSKNVDPFNAGFNFDKNLIDLSQLRLCFQIYLRDSLESSEIIRDPYHILKPVVSQIISNTSRKTTLSIIESFNMSSSCDGGSTIILLIKKLEKEQKPLKAKFYDSNGWFSIVDIKEKNIHYQSTLHFPAPAYKKIEKDVTVFLKLFVPFNNQNEKEKYTKQLREEDEDENLDSNNNTSSPTTSNHSTQLDGKYESKQYEFVYKPSICDLNLSQIQKRKITDDFFGFSEQPDREAVSEISAYSRKVLHNRQMNLIKEITQNSDYTNIPVFIEDSQIIDPPLINNIITHKTGQEIFLNNQDTLITKNPTLDTANNKFLITENEIQNFVENINVPQTKSPEYDLENYIFTFLDSNNF</sequence>
<name>A0A814EZB2_9BILA</name>
<dbReference type="SUPFAM" id="SSF49417">
    <property type="entry name" value="p53-like transcription factors"/>
    <property type="match status" value="1"/>
</dbReference>
<dbReference type="InterPro" id="IPR014756">
    <property type="entry name" value="Ig_E-set"/>
</dbReference>
<dbReference type="OrthoDB" id="7881762at2759"/>
<dbReference type="GO" id="GO:0038061">
    <property type="term" value="P:non-canonical NF-kappaB signal transduction"/>
    <property type="evidence" value="ECO:0007669"/>
    <property type="project" value="TreeGrafter"/>
</dbReference>
<dbReference type="InterPro" id="IPR037059">
    <property type="entry name" value="RHD_DNA_bind_dom_sf"/>
</dbReference>
<dbReference type="GO" id="GO:0045087">
    <property type="term" value="P:innate immune response"/>
    <property type="evidence" value="ECO:0007669"/>
    <property type="project" value="TreeGrafter"/>
</dbReference>
<dbReference type="Proteomes" id="UP000663879">
    <property type="component" value="Unassembled WGS sequence"/>
</dbReference>
<proteinExistence type="predicted"/>
<feature type="region of interest" description="Disordered" evidence="1">
    <location>
        <begin position="314"/>
        <end position="341"/>
    </location>
</feature>
<dbReference type="PANTHER" id="PTHR24169">
    <property type="entry name" value="NUCLEAR FACTOR NF-KAPPA-B PROTEIN"/>
    <property type="match status" value="1"/>
</dbReference>
<dbReference type="SUPFAM" id="SSF81296">
    <property type="entry name" value="E set domains"/>
    <property type="match status" value="1"/>
</dbReference>
<feature type="compositionally biased region" description="Low complexity" evidence="1">
    <location>
        <begin position="324"/>
        <end position="339"/>
    </location>
</feature>
<comment type="caution">
    <text evidence="3">The sequence shown here is derived from an EMBL/GenBank/DDBJ whole genome shotgun (WGS) entry which is preliminary data.</text>
</comment>
<dbReference type="Pfam" id="PF16179">
    <property type="entry name" value="RHD_dimer"/>
    <property type="match status" value="1"/>
</dbReference>
<dbReference type="Gene3D" id="2.60.40.10">
    <property type="entry name" value="Immunoglobulins"/>
    <property type="match status" value="1"/>
</dbReference>
<dbReference type="Gene3D" id="2.60.40.340">
    <property type="entry name" value="Rel homology domain (RHD), DNA-binding domain"/>
    <property type="match status" value="1"/>
</dbReference>
<dbReference type="GO" id="GO:0045944">
    <property type="term" value="P:positive regulation of transcription by RNA polymerase II"/>
    <property type="evidence" value="ECO:0007669"/>
    <property type="project" value="TreeGrafter"/>
</dbReference>
<dbReference type="Pfam" id="PF00554">
    <property type="entry name" value="RHD_DNA_bind"/>
    <property type="match status" value="1"/>
</dbReference>
<dbReference type="GO" id="GO:0007249">
    <property type="term" value="P:canonical NF-kappaB signal transduction"/>
    <property type="evidence" value="ECO:0007669"/>
    <property type="project" value="TreeGrafter"/>
</dbReference>
<dbReference type="GO" id="GO:0000981">
    <property type="term" value="F:DNA-binding transcription factor activity, RNA polymerase II-specific"/>
    <property type="evidence" value="ECO:0007669"/>
    <property type="project" value="TreeGrafter"/>
</dbReference>
<dbReference type="GO" id="GO:0033554">
    <property type="term" value="P:cellular response to stress"/>
    <property type="evidence" value="ECO:0007669"/>
    <property type="project" value="TreeGrafter"/>
</dbReference>
<organism evidence="3 4">
    <name type="scientific">Brachionus calyciflorus</name>
    <dbReference type="NCBI Taxonomy" id="104777"/>
    <lineage>
        <taxon>Eukaryota</taxon>
        <taxon>Metazoa</taxon>
        <taxon>Spiralia</taxon>
        <taxon>Gnathifera</taxon>
        <taxon>Rotifera</taxon>
        <taxon>Eurotatoria</taxon>
        <taxon>Monogononta</taxon>
        <taxon>Pseudotrocha</taxon>
        <taxon>Ploima</taxon>
        <taxon>Brachionidae</taxon>
        <taxon>Brachionus</taxon>
    </lineage>
</organism>
<evidence type="ECO:0000256" key="1">
    <source>
        <dbReference type="SAM" id="MobiDB-lite"/>
    </source>
</evidence>
<dbReference type="AlphaFoldDB" id="A0A814EZB2"/>
<dbReference type="GO" id="GO:0000978">
    <property type="term" value="F:RNA polymerase II cis-regulatory region sequence-specific DNA binding"/>
    <property type="evidence" value="ECO:0007669"/>
    <property type="project" value="TreeGrafter"/>
</dbReference>
<dbReference type="GO" id="GO:0034097">
    <property type="term" value="P:response to cytokine"/>
    <property type="evidence" value="ECO:0007669"/>
    <property type="project" value="TreeGrafter"/>
</dbReference>
<dbReference type="PROSITE" id="PS50254">
    <property type="entry name" value="REL_2"/>
    <property type="match status" value="1"/>
</dbReference>
<feature type="domain" description="RHD" evidence="2">
    <location>
        <begin position="13"/>
        <end position="216"/>
    </location>
</feature>
<evidence type="ECO:0000259" key="2">
    <source>
        <dbReference type="PROSITE" id="PS50254"/>
    </source>
</evidence>
<keyword evidence="4" id="KW-1185">Reference proteome</keyword>
<dbReference type="GO" id="GO:0005634">
    <property type="term" value="C:nucleus"/>
    <property type="evidence" value="ECO:0007669"/>
    <property type="project" value="TreeGrafter"/>
</dbReference>
<evidence type="ECO:0000313" key="4">
    <source>
        <dbReference type="Proteomes" id="UP000663879"/>
    </source>
</evidence>
<protein>
    <recommendedName>
        <fullName evidence="2">RHD domain-containing protein</fullName>
    </recommendedName>
</protein>
<reference evidence="3" key="1">
    <citation type="submission" date="2021-02" db="EMBL/GenBank/DDBJ databases">
        <authorList>
            <person name="Nowell W R."/>
        </authorList>
    </citation>
    <scope>NUCLEOTIDE SEQUENCE</scope>
    <source>
        <strain evidence="3">Ploen Becks lab</strain>
    </source>
</reference>
<accession>A0A814EZB2</accession>
<dbReference type="GO" id="GO:0005737">
    <property type="term" value="C:cytoplasm"/>
    <property type="evidence" value="ECO:0007669"/>
    <property type="project" value="InterPro"/>
</dbReference>